<organism evidence="1 2">
    <name type="scientific">Steccherinum ochraceum</name>
    <dbReference type="NCBI Taxonomy" id="92696"/>
    <lineage>
        <taxon>Eukaryota</taxon>
        <taxon>Fungi</taxon>
        <taxon>Dikarya</taxon>
        <taxon>Basidiomycota</taxon>
        <taxon>Agaricomycotina</taxon>
        <taxon>Agaricomycetes</taxon>
        <taxon>Polyporales</taxon>
        <taxon>Steccherinaceae</taxon>
        <taxon>Steccherinum</taxon>
    </lineage>
</organism>
<name>A0A4R0RG28_9APHY</name>
<dbReference type="EMBL" id="RWJN01000102">
    <property type="protein sequence ID" value="TCD67320.1"/>
    <property type="molecule type" value="Genomic_DNA"/>
</dbReference>
<proteinExistence type="predicted"/>
<evidence type="ECO:0000313" key="1">
    <source>
        <dbReference type="EMBL" id="TCD67320.1"/>
    </source>
</evidence>
<comment type="caution">
    <text evidence="1">The sequence shown here is derived from an EMBL/GenBank/DDBJ whole genome shotgun (WGS) entry which is preliminary data.</text>
</comment>
<keyword evidence="2" id="KW-1185">Reference proteome</keyword>
<sequence>MTTPAADSRAYLHLVQDYVAEHPAALTQDGFITRDSMKALLRKAPAILLAEMTGKPKIKMAYAEMFHDNIRKKHRINLRFDPTQNDWQSKSRDFFLQDPNRFDVIDAQAVLNGWQDGTVWFEWVTLDEVARIEDEMEKPVVKPKFARRHKGIQREWRPFTARSVRVGRCLYYKSPPIVPEEADRASDEV</sequence>
<gene>
    <name evidence="1" type="ORF">EIP91_000290</name>
</gene>
<evidence type="ECO:0000313" key="2">
    <source>
        <dbReference type="Proteomes" id="UP000292702"/>
    </source>
</evidence>
<dbReference type="Proteomes" id="UP000292702">
    <property type="component" value="Unassembled WGS sequence"/>
</dbReference>
<accession>A0A4R0RG28</accession>
<dbReference type="AlphaFoldDB" id="A0A4R0RG28"/>
<reference evidence="1 2" key="1">
    <citation type="submission" date="2018-11" db="EMBL/GenBank/DDBJ databases">
        <title>Genome assembly of Steccherinum ochraceum LE-BIN_3174, the white-rot fungus of the Steccherinaceae family (The Residual Polyporoid clade, Polyporales, Basidiomycota).</title>
        <authorList>
            <person name="Fedorova T.V."/>
            <person name="Glazunova O.A."/>
            <person name="Landesman E.O."/>
            <person name="Moiseenko K.V."/>
            <person name="Psurtseva N.V."/>
            <person name="Savinova O.S."/>
            <person name="Shakhova N.V."/>
            <person name="Tyazhelova T.V."/>
            <person name="Vasina D.V."/>
        </authorList>
    </citation>
    <scope>NUCLEOTIDE SEQUENCE [LARGE SCALE GENOMIC DNA]</scope>
    <source>
        <strain evidence="1 2">LE-BIN_3174</strain>
    </source>
</reference>
<protein>
    <submittedName>
        <fullName evidence="1">Uncharacterized protein</fullName>
    </submittedName>
</protein>